<dbReference type="Pfam" id="PF06961">
    <property type="entry name" value="DUF1294"/>
    <property type="match status" value="1"/>
</dbReference>
<dbReference type="RefSeq" id="WP_085895317.1">
    <property type="nucleotide sequence ID" value="NZ_FWFY01000002.1"/>
</dbReference>
<dbReference type="InterPro" id="IPR010718">
    <property type="entry name" value="DUF1294"/>
</dbReference>
<name>A0A1X6YP15_9RHOB</name>
<dbReference type="Proteomes" id="UP000240624">
    <property type="component" value="Unassembled WGS sequence"/>
</dbReference>
<evidence type="ECO:0000313" key="3">
    <source>
        <dbReference type="EMBL" id="SLN26986.1"/>
    </source>
</evidence>
<reference evidence="2 5" key="2">
    <citation type="submission" date="2018-03" db="EMBL/GenBank/DDBJ databases">
        <title>Genomic Encyclopedia of Archaeal and Bacterial Type Strains, Phase II (KMG-II): from individual species to whole genera.</title>
        <authorList>
            <person name="Goeker M."/>
        </authorList>
    </citation>
    <scope>NUCLEOTIDE SEQUENCE [LARGE SCALE GENOMIC DNA]</scope>
    <source>
        <strain evidence="2 5">DSM 29956</strain>
    </source>
</reference>
<accession>A0A1X6YP15</accession>
<evidence type="ECO:0000256" key="1">
    <source>
        <dbReference type="SAM" id="Phobius"/>
    </source>
</evidence>
<dbReference type="EMBL" id="FWFY01000002">
    <property type="protein sequence ID" value="SLN26986.1"/>
    <property type="molecule type" value="Genomic_DNA"/>
</dbReference>
<feature type="transmembrane region" description="Helical" evidence="1">
    <location>
        <begin position="83"/>
        <end position="103"/>
    </location>
</feature>
<keyword evidence="1" id="KW-0472">Membrane</keyword>
<keyword evidence="5" id="KW-1185">Reference proteome</keyword>
<proteinExistence type="predicted"/>
<reference evidence="3 4" key="1">
    <citation type="submission" date="2017-03" db="EMBL/GenBank/DDBJ databases">
        <authorList>
            <person name="Afonso C.L."/>
            <person name="Miller P.J."/>
            <person name="Scott M.A."/>
            <person name="Spackman E."/>
            <person name="Goraichik I."/>
            <person name="Dimitrov K.M."/>
            <person name="Suarez D.L."/>
            <person name="Swayne D.E."/>
        </authorList>
    </citation>
    <scope>NUCLEOTIDE SEQUENCE [LARGE SCALE GENOMIC DNA]</scope>
    <source>
        <strain evidence="3 4">CECT 8367</strain>
    </source>
</reference>
<dbReference type="EMBL" id="PYGB01000001">
    <property type="protein sequence ID" value="PSK88303.1"/>
    <property type="molecule type" value="Genomic_DNA"/>
</dbReference>
<dbReference type="AlphaFoldDB" id="A0A1X6YP15"/>
<feature type="transmembrane region" description="Helical" evidence="1">
    <location>
        <begin position="52"/>
        <end position="71"/>
    </location>
</feature>
<gene>
    <name evidence="2" type="ORF">CLV79_101138</name>
    <name evidence="3" type="ORF">LOS8367_00948</name>
</gene>
<evidence type="ECO:0000313" key="2">
    <source>
        <dbReference type="EMBL" id="PSK88303.1"/>
    </source>
</evidence>
<sequence>MAPHETVGTEWIAGALGLAALLALMNLAGFAAMAQDKRRAERGLWRWPERRLLRIAFWGGGLGTVLAQRHLRHKTRKQPFARHLKMIVWTQAVLVLALTLALASQAHLRLQAKQALGAVAMAVAGVAEAWPVAEPAVPEPAPGNAVKINRGL</sequence>
<evidence type="ECO:0000313" key="4">
    <source>
        <dbReference type="Proteomes" id="UP000193495"/>
    </source>
</evidence>
<keyword evidence="1" id="KW-1133">Transmembrane helix</keyword>
<keyword evidence="1" id="KW-0812">Transmembrane</keyword>
<dbReference type="Proteomes" id="UP000193495">
    <property type="component" value="Unassembled WGS sequence"/>
</dbReference>
<organism evidence="3 4">
    <name type="scientific">Limimaricola soesokkakensis</name>
    <dbReference type="NCBI Taxonomy" id="1343159"/>
    <lineage>
        <taxon>Bacteria</taxon>
        <taxon>Pseudomonadati</taxon>
        <taxon>Pseudomonadota</taxon>
        <taxon>Alphaproteobacteria</taxon>
        <taxon>Rhodobacterales</taxon>
        <taxon>Paracoccaceae</taxon>
        <taxon>Limimaricola</taxon>
    </lineage>
</organism>
<feature type="transmembrane region" description="Helical" evidence="1">
    <location>
        <begin position="12"/>
        <end position="32"/>
    </location>
</feature>
<evidence type="ECO:0000313" key="5">
    <source>
        <dbReference type="Proteomes" id="UP000240624"/>
    </source>
</evidence>
<protein>
    <submittedName>
        <fullName evidence="2">Uncharacterized membrane protein YsdA (DUF1294 family)</fullName>
    </submittedName>
</protein>